<evidence type="ECO:0000313" key="2">
    <source>
        <dbReference type="EMBL" id="GLC57605.1"/>
    </source>
</evidence>
<feature type="compositionally biased region" description="Basic and acidic residues" evidence="1">
    <location>
        <begin position="97"/>
        <end position="109"/>
    </location>
</feature>
<reference evidence="2 3" key="1">
    <citation type="journal article" date="2023" name="Commun. Biol.">
        <title>Reorganization of the ancestral sex-determining regions during the evolution of trioecy in Pleodorina starrii.</title>
        <authorList>
            <person name="Takahashi K."/>
            <person name="Suzuki S."/>
            <person name="Kawai-Toyooka H."/>
            <person name="Yamamoto K."/>
            <person name="Hamaji T."/>
            <person name="Ootsuki R."/>
            <person name="Yamaguchi H."/>
            <person name="Kawachi M."/>
            <person name="Higashiyama T."/>
            <person name="Nozaki H."/>
        </authorList>
    </citation>
    <scope>NUCLEOTIDE SEQUENCE [LARGE SCALE GENOMIC DNA]</scope>
    <source>
        <strain evidence="2 3">NIES-4479</strain>
    </source>
</reference>
<evidence type="ECO:0000313" key="3">
    <source>
        <dbReference type="Proteomes" id="UP001165080"/>
    </source>
</evidence>
<dbReference type="EMBL" id="BRXU01000019">
    <property type="protein sequence ID" value="GLC57605.1"/>
    <property type="molecule type" value="Genomic_DNA"/>
</dbReference>
<keyword evidence="3" id="KW-1185">Reference proteome</keyword>
<sequence>MSDSIVDKLAEAANIAGERIKETFAGDQEEASRAMRGDEGRDKDRTQTSASEDYHDLASAAERKTNETIDRAKEVTQDVSQRADDTYKSTKGLVADESEKVKNAAEDIRTTAAEKAPGRDTQDPRVTSETGRSAGFETARDMSEKVEDV</sequence>
<comment type="caution">
    <text evidence="2">The sequence shown here is derived from an EMBL/GenBank/DDBJ whole genome shotgun (WGS) entry which is preliminary data.</text>
</comment>
<evidence type="ECO:0000256" key="1">
    <source>
        <dbReference type="SAM" id="MobiDB-lite"/>
    </source>
</evidence>
<accession>A0A9W6BTH4</accession>
<organism evidence="2 3">
    <name type="scientific">Pleodorina starrii</name>
    <dbReference type="NCBI Taxonomy" id="330485"/>
    <lineage>
        <taxon>Eukaryota</taxon>
        <taxon>Viridiplantae</taxon>
        <taxon>Chlorophyta</taxon>
        <taxon>core chlorophytes</taxon>
        <taxon>Chlorophyceae</taxon>
        <taxon>CS clade</taxon>
        <taxon>Chlamydomonadales</taxon>
        <taxon>Volvocaceae</taxon>
        <taxon>Pleodorina</taxon>
    </lineage>
</organism>
<feature type="compositionally biased region" description="Basic and acidic residues" evidence="1">
    <location>
        <begin position="138"/>
        <end position="149"/>
    </location>
</feature>
<dbReference type="OrthoDB" id="539162at2759"/>
<proteinExistence type="predicted"/>
<name>A0A9W6BTH4_9CHLO</name>
<feature type="compositionally biased region" description="Basic and acidic residues" evidence="1">
    <location>
        <begin position="20"/>
        <end position="88"/>
    </location>
</feature>
<protein>
    <submittedName>
        <fullName evidence="2">Uncharacterized protein</fullName>
    </submittedName>
</protein>
<dbReference type="AlphaFoldDB" id="A0A9W6BTH4"/>
<gene>
    <name evidence="2" type="primary">PLEST002688</name>
    <name evidence="2" type="ORF">PLESTB_001245300</name>
</gene>
<dbReference type="Proteomes" id="UP001165080">
    <property type="component" value="Unassembled WGS sequence"/>
</dbReference>
<feature type="region of interest" description="Disordered" evidence="1">
    <location>
        <begin position="20"/>
        <end position="149"/>
    </location>
</feature>